<name>A0A928Z4M5_9CYAN</name>
<dbReference type="RefSeq" id="WP_264325340.1">
    <property type="nucleotide sequence ID" value="NZ_JADEXQ010000037.1"/>
</dbReference>
<keyword evidence="3" id="KW-1185">Reference proteome</keyword>
<dbReference type="PROSITE" id="PS51257">
    <property type="entry name" value="PROKAR_LIPOPROTEIN"/>
    <property type="match status" value="1"/>
</dbReference>
<comment type="caution">
    <text evidence="2">The sequence shown here is derived from an EMBL/GenBank/DDBJ whole genome shotgun (WGS) entry which is preliminary data.</text>
</comment>
<evidence type="ECO:0000313" key="3">
    <source>
        <dbReference type="Proteomes" id="UP000625316"/>
    </source>
</evidence>
<reference evidence="2" key="1">
    <citation type="submission" date="2020-10" db="EMBL/GenBank/DDBJ databases">
        <authorList>
            <person name="Castelo-Branco R."/>
            <person name="Eusebio N."/>
            <person name="Adriana R."/>
            <person name="Vieira A."/>
            <person name="Brugerolle De Fraissinette N."/>
            <person name="Rezende De Castro R."/>
            <person name="Schneider M.P."/>
            <person name="Vasconcelos V."/>
            <person name="Leao P.N."/>
        </authorList>
    </citation>
    <scope>NUCLEOTIDE SEQUENCE</scope>
    <source>
        <strain evidence="2">LEGE 11480</strain>
    </source>
</reference>
<dbReference type="AlphaFoldDB" id="A0A928Z4M5"/>
<feature type="chain" id="PRO_5036967456" evidence="1">
    <location>
        <begin position="25"/>
        <end position="165"/>
    </location>
</feature>
<proteinExistence type="predicted"/>
<evidence type="ECO:0000256" key="1">
    <source>
        <dbReference type="SAM" id="SignalP"/>
    </source>
</evidence>
<gene>
    <name evidence="2" type="ORF">IQ266_12305</name>
</gene>
<dbReference type="Proteomes" id="UP000625316">
    <property type="component" value="Unassembled WGS sequence"/>
</dbReference>
<dbReference type="EMBL" id="JADEXQ010000037">
    <property type="protein sequence ID" value="MBE9030513.1"/>
    <property type="molecule type" value="Genomic_DNA"/>
</dbReference>
<accession>A0A928Z4M5</accession>
<feature type="signal peptide" evidence="1">
    <location>
        <begin position="1"/>
        <end position="24"/>
    </location>
</feature>
<sequence length="165" mass="18770">MKRFKRLIAILPLLLAGCFGSQEGADISAIKATFELPSNAKTLLYQAKPQSIVRENLRILTKFKLSEIEAQRLKEHVKNSPDWQRFPVSSGLLQRMQVDRITQIFDGQLSHPSNHRWYSCRHSGDDILNAKTVVTAATGSKLRDYMFAVIDFDTNTVMVKVRTAY</sequence>
<organism evidence="2 3">
    <name type="scientific">Romeriopsis navalis LEGE 11480</name>
    <dbReference type="NCBI Taxonomy" id="2777977"/>
    <lineage>
        <taxon>Bacteria</taxon>
        <taxon>Bacillati</taxon>
        <taxon>Cyanobacteriota</taxon>
        <taxon>Cyanophyceae</taxon>
        <taxon>Leptolyngbyales</taxon>
        <taxon>Leptolyngbyaceae</taxon>
        <taxon>Romeriopsis</taxon>
        <taxon>Romeriopsis navalis</taxon>
    </lineage>
</organism>
<evidence type="ECO:0000313" key="2">
    <source>
        <dbReference type="EMBL" id="MBE9030513.1"/>
    </source>
</evidence>
<protein>
    <submittedName>
        <fullName evidence="2">Uncharacterized protein</fullName>
    </submittedName>
</protein>
<keyword evidence="1" id="KW-0732">Signal</keyword>